<dbReference type="OrthoDB" id="1935385at2759"/>
<accession>A0A9E7F165</accession>
<feature type="compositionally biased region" description="Low complexity" evidence="1">
    <location>
        <begin position="231"/>
        <end position="247"/>
    </location>
</feature>
<feature type="compositionally biased region" description="Basic and acidic residues" evidence="1">
    <location>
        <begin position="1"/>
        <end position="12"/>
    </location>
</feature>
<feature type="compositionally biased region" description="Pro residues" evidence="1">
    <location>
        <begin position="90"/>
        <end position="106"/>
    </location>
</feature>
<sequence>MEDSVKRRERLQAMRTEASRAAASPYSTPASAPLPLPLPLLSEPPVPPPGGLESPPPPAPRFEFYSDPMSTFSAAKRMRGAGTGAAGFSPPSPYRPHPPTPPPPPQSTFHSGIRNTYMDNSYASVHQFHMSQPPDSSSYGTPSHVPYNSPWRTPVRSPTPFSGYRGSPASGPGSWNISSGSGSTGRGFPTYSSNSVPKSPHFGPVESPRSIAFSNSPQSITGRGRGRHFCGGPSPRPSSGRGRSFSGKASAREDIERYYLKSMTENPWCDLEPVVGNIMEPRAGEGYWLPESISRKKSEVSETERRNQFSSKSSLAEFLAASLEEAVNDD</sequence>
<dbReference type="Proteomes" id="UP001055439">
    <property type="component" value="Chromosome 2"/>
</dbReference>
<gene>
    <name evidence="2" type="ORF">MUK42_28784</name>
</gene>
<feature type="compositionally biased region" description="Low complexity" evidence="1">
    <location>
        <begin position="19"/>
        <end position="31"/>
    </location>
</feature>
<evidence type="ECO:0000313" key="2">
    <source>
        <dbReference type="EMBL" id="URD87844.1"/>
    </source>
</evidence>
<dbReference type="AlphaFoldDB" id="A0A9E7F165"/>
<dbReference type="PANTHER" id="PTHR36054">
    <property type="entry name" value="PROTEIN SICKLE"/>
    <property type="match status" value="1"/>
</dbReference>
<feature type="compositionally biased region" description="Polar residues" evidence="1">
    <location>
        <begin position="107"/>
        <end position="141"/>
    </location>
</feature>
<dbReference type="PANTHER" id="PTHR36054:SF2">
    <property type="entry name" value="PROTEIN SICKLE"/>
    <property type="match status" value="1"/>
</dbReference>
<dbReference type="GO" id="GO:0000398">
    <property type="term" value="P:mRNA splicing, via spliceosome"/>
    <property type="evidence" value="ECO:0007669"/>
    <property type="project" value="InterPro"/>
</dbReference>
<feature type="region of interest" description="Disordered" evidence="1">
    <location>
        <begin position="1"/>
        <end position="250"/>
    </location>
</feature>
<dbReference type="GO" id="GO:0035196">
    <property type="term" value="P:miRNA processing"/>
    <property type="evidence" value="ECO:0007669"/>
    <property type="project" value="InterPro"/>
</dbReference>
<keyword evidence="3" id="KW-1185">Reference proteome</keyword>
<reference evidence="2" key="1">
    <citation type="submission" date="2022-05" db="EMBL/GenBank/DDBJ databases">
        <title>The Musa troglodytarum L. genome provides insights into the mechanism of non-climacteric behaviour and enrichment of carotenoids.</title>
        <authorList>
            <person name="Wang J."/>
        </authorList>
    </citation>
    <scope>NUCLEOTIDE SEQUENCE</scope>
    <source>
        <tissue evidence="2">Leaf</tissue>
    </source>
</reference>
<dbReference type="InterPro" id="IPR039292">
    <property type="entry name" value="SICKLE"/>
</dbReference>
<feature type="compositionally biased region" description="Polar residues" evidence="1">
    <location>
        <begin position="212"/>
        <end position="221"/>
    </location>
</feature>
<name>A0A9E7F165_9LILI</name>
<evidence type="ECO:0000256" key="1">
    <source>
        <dbReference type="SAM" id="MobiDB-lite"/>
    </source>
</evidence>
<evidence type="ECO:0000313" key="3">
    <source>
        <dbReference type="Proteomes" id="UP001055439"/>
    </source>
</evidence>
<protein>
    <submittedName>
        <fullName evidence="2">Hydroxyproline-rich glycoprotein family protein</fullName>
    </submittedName>
</protein>
<organism evidence="2 3">
    <name type="scientific">Musa troglodytarum</name>
    <name type="common">fe'i banana</name>
    <dbReference type="NCBI Taxonomy" id="320322"/>
    <lineage>
        <taxon>Eukaryota</taxon>
        <taxon>Viridiplantae</taxon>
        <taxon>Streptophyta</taxon>
        <taxon>Embryophyta</taxon>
        <taxon>Tracheophyta</taxon>
        <taxon>Spermatophyta</taxon>
        <taxon>Magnoliopsida</taxon>
        <taxon>Liliopsida</taxon>
        <taxon>Zingiberales</taxon>
        <taxon>Musaceae</taxon>
        <taxon>Musa</taxon>
    </lineage>
</organism>
<feature type="compositionally biased region" description="Pro residues" evidence="1">
    <location>
        <begin position="32"/>
        <end position="60"/>
    </location>
</feature>
<dbReference type="EMBL" id="CP097504">
    <property type="protein sequence ID" value="URD87844.1"/>
    <property type="molecule type" value="Genomic_DNA"/>
</dbReference>
<proteinExistence type="predicted"/>